<feature type="transmembrane region" description="Helical" evidence="1">
    <location>
        <begin position="119"/>
        <end position="139"/>
    </location>
</feature>
<dbReference type="OrthoDB" id="1913203at2"/>
<name>A0A848D5T4_ANEAE</name>
<accession>A0A848D5T4</accession>
<protein>
    <submittedName>
        <fullName evidence="2">Uncharacterized protein</fullName>
    </submittedName>
</protein>
<dbReference type="NCBIfam" id="NF041644">
    <property type="entry name" value="CBO0543_fam"/>
    <property type="match status" value="1"/>
</dbReference>
<evidence type="ECO:0000313" key="3">
    <source>
        <dbReference type="Proteomes" id="UP000561326"/>
    </source>
</evidence>
<feature type="transmembrane region" description="Helical" evidence="1">
    <location>
        <begin position="5"/>
        <end position="20"/>
    </location>
</feature>
<gene>
    <name evidence="2" type="ORF">HF838_23080</name>
</gene>
<feature type="transmembrane region" description="Helical" evidence="1">
    <location>
        <begin position="88"/>
        <end position="107"/>
    </location>
</feature>
<feature type="transmembrane region" description="Helical" evidence="1">
    <location>
        <begin position="62"/>
        <end position="81"/>
    </location>
</feature>
<proteinExistence type="predicted"/>
<comment type="caution">
    <text evidence="2">The sequence shown here is derived from an EMBL/GenBank/DDBJ whole genome shotgun (WGS) entry which is preliminary data.</text>
</comment>
<feature type="transmembrane region" description="Helical" evidence="1">
    <location>
        <begin position="27"/>
        <end position="50"/>
    </location>
</feature>
<keyword evidence="1" id="KW-0472">Membrane</keyword>
<keyword evidence="1" id="KW-1133">Transmembrane helix</keyword>
<dbReference type="RefSeq" id="WP_021623876.1">
    <property type="nucleotide sequence ID" value="NZ_CABKST010000238.1"/>
</dbReference>
<evidence type="ECO:0000313" key="2">
    <source>
        <dbReference type="EMBL" id="NMF01091.1"/>
    </source>
</evidence>
<keyword evidence="1" id="KW-0812">Transmembrane</keyword>
<reference evidence="2 3" key="1">
    <citation type="submission" date="2020-04" db="EMBL/GenBank/DDBJ databases">
        <authorList>
            <person name="Hitch T.C.A."/>
            <person name="Wylensek D."/>
            <person name="Clavel T."/>
        </authorList>
    </citation>
    <scope>NUCLEOTIDE SEQUENCE [LARGE SCALE GENOMIC DNA]</scope>
    <source>
        <strain evidence="2 3">WB01_D5_05</strain>
    </source>
</reference>
<dbReference type="EMBL" id="JABAGO010000065">
    <property type="protein sequence ID" value="NMF01091.1"/>
    <property type="molecule type" value="Genomic_DNA"/>
</dbReference>
<dbReference type="GeneID" id="92841039"/>
<evidence type="ECO:0000256" key="1">
    <source>
        <dbReference type="SAM" id="Phobius"/>
    </source>
</evidence>
<sequence>MIGNIFWGFIIPWVFGFWLYKQDKKLILLIVPLSVTLSFIINLFGFHFGFWSFTPILKTKELSVFPLNVGLYPMLSSYLIYLIQKNKLHPYILVFIFALCTTLFEYIELFFGKVAYGHGWNIFWTFWSYVLPYFIIYRYHVALKKLGI</sequence>
<dbReference type="Proteomes" id="UP000561326">
    <property type="component" value="Unassembled WGS sequence"/>
</dbReference>
<dbReference type="InterPro" id="IPR048147">
    <property type="entry name" value="CBO0543-like"/>
</dbReference>
<dbReference type="AlphaFoldDB" id="A0A848D5T4"/>
<organism evidence="2 3">
    <name type="scientific">Aneurinibacillus aneurinilyticus</name>
    <name type="common">Bacillus aneurinolyticus</name>
    <dbReference type="NCBI Taxonomy" id="1391"/>
    <lineage>
        <taxon>Bacteria</taxon>
        <taxon>Bacillati</taxon>
        <taxon>Bacillota</taxon>
        <taxon>Bacilli</taxon>
        <taxon>Bacillales</taxon>
        <taxon>Paenibacillaceae</taxon>
        <taxon>Aneurinibacillus group</taxon>
        <taxon>Aneurinibacillus</taxon>
    </lineage>
</organism>